<keyword evidence="7" id="KW-1185">Reference proteome</keyword>
<dbReference type="PANTHER" id="PTHR14226">
    <property type="entry name" value="NEUROPATHY TARGET ESTERASE/SWISS CHEESE D.MELANOGASTER"/>
    <property type="match status" value="1"/>
</dbReference>
<keyword evidence="1 4" id="KW-0378">Hydrolase</keyword>
<dbReference type="InterPro" id="IPR050301">
    <property type="entry name" value="NTE"/>
</dbReference>
<evidence type="ECO:0000256" key="3">
    <source>
        <dbReference type="ARBA" id="ARBA00023098"/>
    </source>
</evidence>
<name>A0A369KW30_9BACT</name>
<feature type="active site" description="Nucleophile" evidence="4">
    <location>
        <position position="259"/>
    </location>
</feature>
<dbReference type="AlphaFoldDB" id="A0A369KW30"/>
<dbReference type="InterPro" id="IPR016035">
    <property type="entry name" value="Acyl_Trfase/lysoPLipase"/>
</dbReference>
<reference evidence="6" key="1">
    <citation type="submission" date="2018-04" db="EMBL/GenBank/DDBJ databases">
        <title>Draft genome sequence of the Candidatus Spirobacillus cienkowskii, a pathogen of freshwater Daphnia species, reconstructed from hemolymph metagenomic reads.</title>
        <authorList>
            <person name="Bresciani L."/>
            <person name="Lemos L.N."/>
            <person name="Wale N."/>
            <person name="Lin J.Y."/>
            <person name="Fernandes G.R."/>
            <person name="Duffy M.A."/>
            <person name="Rodrigues J.M."/>
        </authorList>
    </citation>
    <scope>NUCLEOTIDE SEQUENCE [LARGE SCALE GENOMIC DNA]</scope>
    <source>
        <strain evidence="6">Binning01</strain>
    </source>
</reference>
<evidence type="ECO:0000256" key="4">
    <source>
        <dbReference type="PROSITE-ProRule" id="PRU01161"/>
    </source>
</evidence>
<dbReference type="EMBL" id="QOVW01000071">
    <property type="protein sequence ID" value="RDB35933.1"/>
    <property type="molecule type" value="Genomic_DNA"/>
</dbReference>
<dbReference type="GO" id="GO:0016042">
    <property type="term" value="P:lipid catabolic process"/>
    <property type="evidence" value="ECO:0007669"/>
    <property type="project" value="UniProtKB-UniRule"/>
</dbReference>
<keyword evidence="2 4" id="KW-0442">Lipid degradation</keyword>
<feature type="short sequence motif" description="GXSXG" evidence="4">
    <location>
        <begin position="257"/>
        <end position="261"/>
    </location>
</feature>
<feature type="active site" description="Proton acceptor" evidence="4">
    <location>
        <position position="416"/>
    </location>
</feature>
<dbReference type="PANTHER" id="PTHR14226:SF57">
    <property type="entry name" value="BLR7027 PROTEIN"/>
    <property type="match status" value="1"/>
</dbReference>
<gene>
    <name evidence="6" type="ORF">DCC88_07745</name>
</gene>
<sequence length="557" mass="62112">MATDKYSGYKEFRVMYIGNSSLIESLKIEFVKAGARNISPLKPNSFSVSSYLFRRLALAANSFPGATVNFYNDVYELARELPVFDADLIILDERTMAQDSFADLSFADEHNEPEKNEGKQQTDVLHNSPSAFESSEQQAAVNFENLRSAIEKFTPRDFLYSMRRVVVVLPKSAGQTNREFYLSLANIRAAITDPGNSVELFLAATRELYNFRQNHKKTSICISGGGLEGYIYSIGVVNAIDNCLLDKEAGDFDIFCGVSSGAIVASTLAIGVHSDDLVRQIYRKHTSLEPIGLNTVFDLASSEIAKRAFDFVRAFSTFDSGELISRLQQSVPTGFFKGEKLKRFFEKQIQFFGMTDNMAALKKELYINVTDQDTGENVVFGEEPWKDIKISQAIRASTALPPFYLPERVKGHWFTDGQLTSASDFNTAIRKGAGLVVYIDPMVPYTSNLPGAVMKRGGYFAMVQAVKSLVQTRSSSLLKHSMDNYPNVDFVIFRPTDDVMEAMAGNPMKYHIRAELVDLGYRCTISQIISSYDAIAHKFAKHGFALKSEQVISSLLN</sequence>
<keyword evidence="3 4" id="KW-0443">Lipid metabolism</keyword>
<dbReference type="Gene3D" id="3.40.1090.10">
    <property type="entry name" value="Cytosolic phospholipase A2 catalytic domain"/>
    <property type="match status" value="1"/>
</dbReference>
<accession>A0A369KW30</accession>
<dbReference type="InterPro" id="IPR002641">
    <property type="entry name" value="PNPLA_dom"/>
</dbReference>
<evidence type="ECO:0000256" key="2">
    <source>
        <dbReference type="ARBA" id="ARBA00022963"/>
    </source>
</evidence>
<dbReference type="PROSITE" id="PS51635">
    <property type="entry name" value="PNPLA"/>
    <property type="match status" value="1"/>
</dbReference>
<organism evidence="6 7">
    <name type="scientific">Spirobacillus cienkowskii</name>
    <dbReference type="NCBI Taxonomy" id="495820"/>
    <lineage>
        <taxon>Bacteria</taxon>
        <taxon>Pseudomonadati</taxon>
        <taxon>Bdellovibrionota</taxon>
        <taxon>Oligoflexia</taxon>
        <taxon>Silvanigrellales</taxon>
        <taxon>Spirobacillus</taxon>
    </lineage>
</organism>
<protein>
    <submittedName>
        <fullName evidence="6">Patatin-like phospholipase family protein</fullName>
    </submittedName>
</protein>
<evidence type="ECO:0000313" key="7">
    <source>
        <dbReference type="Proteomes" id="UP000253934"/>
    </source>
</evidence>
<dbReference type="Pfam" id="PF01734">
    <property type="entry name" value="Patatin"/>
    <property type="match status" value="1"/>
</dbReference>
<dbReference type="SUPFAM" id="SSF52151">
    <property type="entry name" value="FabD/lysophospholipase-like"/>
    <property type="match status" value="1"/>
</dbReference>
<evidence type="ECO:0000256" key="1">
    <source>
        <dbReference type="ARBA" id="ARBA00022801"/>
    </source>
</evidence>
<dbReference type="GO" id="GO:0016787">
    <property type="term" value="F:hydrolase activity"/>
    <property type="evidence" value="ECO:0007669"/>
    <property type="project" value="UniProtKB-UniRule"/>
</dbReference>
<evidence type="ECO:0000259" key="5">
    <source>
        <dbReference type="PROSITE" id="PS51635"/>
    </source>
</evidence>
<dbReference type="Proteomes" id="UP000253934">
    <property type="component" value="Unassembled WGS sequence"/>
</dbReference>
<comment type="caution">
    <text evidence="4">Lacks conserved residue(s) required for the propagation of feature annotation.</text>
</comment>
<feature type="domain" description="PNPLA" evidence="5">
    <location>
        <begin position="221"/>
        <end position="429"/>
    </location>
</feature>
<proteinExistence type="predicted"/>
<comment type="caution">
    <text evidence="6">The sequence shown here is derived from an EMBL/GenBank/DDBJ whole genome shotgun (WGS) entry which is preliminary data.</text>
</comment>
<evidence type="ECO:0000313" key="6">
    <source>
        <dbReference type="EMBL" id="RDB35933.1"/>
    </source>
</evidence>